<dbReference type="REBASE" id="497919">
    <property type="entry name" value="M.PbrF126ORF17725P"/>
</dbReference>
<dbReference type="EMBL" id="JACGET010000011">
    <property type="protein sequence ID" value="MBN3106501.1"/>
    <property type="molecule type" value="Genomic_DNA"/>
</dbReference>
<keyword evidence="2" id="KW-0808">Transferase</keyword>
<dbReference type="InterPro" id="IPR029063">
    <property type="entry name" value="SAM-dependent_MTases_sf"/>
</dbReference>
<evidence type="ECO:0000313" key="1">
    <source>
        <dbReference type="EMBL" id="MBN3106501.1"/>
    </source>
</evidence>
<dbReference type="SUPFAM" id="SSF53335">
    <property type="entry name" value="S-adenosyl-L-methionine-dependent methyltransferases"/>
    <property type="match status" value="1"/>
</dbReference>
<dbReference type="AlphaFoldDB" id="A0A433NJD8"/>
<keyword evidence="2" id="KW-0489">Methyltransferase</keyword>
<evidence type="ECO:0000313" key="4">
    <source>
        <dbReference type="Proteomes" id="UP000762586"/>
    </source>
</evidence>
<proteinExistence type="predicted"/>
<keyword evidence="4" id="KW-1185">Reference proteome</keyword>
<dbReference type="GO" id="GO:0008168">
    <property type="term" value="F:methyltransferase activity"/>
    <property type="evidence" value="ECO:0007669"/>
    <property type="project" value="UniProtKB-KW"/>
</dbReference>
<dbReference type="EMBL" id="CP065031">
    <property type="protein sequence ID" value="QPK23453.1"/>
    <property type="molecule type" value="Genomic_DNA"/>
</dbReference>
<name>A0A433NJD8_9GAMM</name>
<protein>
    <submittedName>
        <fullName evidence="2">Class I SAM-dependent methyltransferase</fullName>
    </submittedName>
</protein>
<gene>
    <name evidence="2" type="ORF">F126LOC_017725</name>
    <name evidence="1" type="ORF">H4F48_10510</name>
</gene>
<organism evidence="2 3">
    <name type="scientific">Pectobacterium brasiliense</name>
    <dbReference type="NCBI Taxonomy" id="180957"/>
    <lineage>
        <taxon>Bacteria</taxon>
        <taxon>Pseudomonadati</taxon>
        <taxon>Pseudomonadota</taxon>
        <taxon>Gammaproteobacteria</taxon>
        <taxon>Enterobacterales</taxon>
        <taxon>Pectobacteriaceae</taxon>
        <taxon>Pectobacterium</taxon>
    </lineage>
</organism>
<evidence type="ECO:0000313" key="2">
    <source>
        <dbReference type="EMBL" id="QPK23453.1"/>
    </source>
</evidence>
<accession>A0A433NJD8</accession>
<reference evidence="1 4" key="1">
    <citation type="submission" date="2020-07" db="EMBL/GenBank/DDBJ databases">
        <title>A pangenomic view of the genus Pectobacterium provides insights into genome organization, phylogeny, and virulence.</title>
        <authorList>
            <person name="Jonkheer E."/>
            <person name="Brankovics B."/>
            <person name="Houwers I."/>
            <person name="Van Der Wolf J."/>
            <person name="Bonants P."/>
            <person name="Vreeburg R."/>
            <person name="Bollema R."/>
            <person name="De Haan J."/>
            <person name="Berke L."/>
            <person name="De Ridder D."/>
            <person name="Smit S."/>
            <person name="Van Der Lee T.A.J."/>
        </authorList>
    </citation>
    <scope>NUCLEOTIDE SEQUENCE [LARGE SCALE GENOMIC DNA]</scope>
    <source>
        <strain evidence="1 4">NAK:384</strain>
    </source>
</reference>
<dbReference type="GO" id="GO:0032259">
    <property type="term" value="P:methylation"/>
    <property type="evidence" value="ECO:0007669"/>
    <property type="project" value="UniProtKB-KW"/>
</dbReference>
<dbReference type="Proteomes" id="UP000269351">
    <property type="component" value="Chromosome"/>
</dbReference>
<dbReference type="Proteomes" id="UP000762586">
    <property type="component" value="Unassembled WGS sequence"/>
</dbReference>
<evidence type="ECO:0000313" key="3">
    <source>
        <dbReference type="Proteomes" id="UP000269351"/>
    </source>
</evidence>
<sequence length="248" mass="28538">MTDVTILDMCCGSRMFWHDKSDLRAVFVDNRSEQHTLCDGRSLVISPDIIADFRQLPFADESFPVVVFDPPHLERAGPEGWMRKKYGVLNPLTWRDDLRAGFAEAFRVLRPDGVLIFKWNETQIPVSEILPLTEKKPVITQRVGKGDKTHWMLFIKSGRVQNNDSHLLNYATSRIIELEAMLLVDAPDTVWPAEVKMVYSQVERAGDLPAHHQRRLHHHINRMWLEKMPVTEIVRAARSLAAAMENYA</sequence>
<dbReference type="Gene3D" id="3.40.50.150">
    <property type="entry name" value="Vaccinia Virus protein VP39"/>
    <property type="match status" value="1"/>
</dbReference>
<reference evidence="2 3" key="2">
    <citation type="submission" date="2020-11" db="EMBL/GenBank/DDBJ databases">
        <title>Complete genome sequence of Pectobacterium brasiliense strain F126.</title>
        <authorList>
            <person name="Miroshnikov K."/>
            <person name="Vo T.N.H."/>
            <person name="Khodykina M.V."/>
            <person name="Kabanova A.P."/>
            <person name="Shneider M."/>
            <person name="Korzhenkov A."/>
            <person name="Toschakov S.V."/>
            <person name="Miroshnikov K.A."/>
            <person name="Ignatov A.N."/>
            <person name="Mikhailova Y.V."/>
            <person name="Shelenkov A."/>
            <person name="Yanushevich Y.G."/>
            <person name="Evseev P.V."/>
        </authorList>
    </citation>
    <scope>NUCLEOTIDE SEQUENCE [LARGE SCALE GENOMIC DNA]</scope>
    <source>
        <strain evidence="2 3">F126</strain>
    </source>
</reference>